<organism evidence="7 8">
    <name type="scientific">Gonapodya prolifera (strain JEL478)</name>
    <name type="common">Monoblepharis prolifera</name>
    <dbReference type="NCBI Taxonomy" id="1344416"/>
    <lineage>
        <taxon>Eukaryota</taxon>
        <taxon>Fungi</taxon>
        <taxon>Fungi incertae sedis</taxon>
        <taxon>Chytridiomycota</taxon>
        <taxon>Chytridiomycota incertae sedis</taxon>
        <taxon>Monoblepharidomycetes</taxon>
        <taxon>Monoblepharidales</taxon>
        <taxon>Gonapodyaceae</taxon>
        <taxon>Gonapodya</taxon>
    </lineage>
</organism>
<reference evidence="7 8" key="1">
    <citation type="journal article" date="2015" name="Genome Biol. Evol.">
        <title>Phylogenomic analyses indicate that early fungi evolved digesting cell walls of algal ancestors of land plants.</title>
        <authorList>
            <person name="Chang Y."/>
            <person name="Wang S."/>
            <person name="Sekimoto S."/>
            <person name="Aerts A.L."/>
            <person name="Choi C."/>
            <person name="Clum A."/>
            <person name="LaButti K.M."/>
            <person name="Lindquist E.A."/>
            <person name="Yee Ngan C."/>
            <person name="Ohm R.A."/>
            <person name="Salamov A.A."/>
            <person name="Grigoriev I.V."/>
            <person name="Spatafora J.W."/>
            <person name="Berbee M.L."/>
        </authorList>
    </citation>
    <scope>NUCLEOTIDE SEQUENCE [LARGE SCALE GENOMIC DNA]</scope>
    <source>
        <strain evidence="7 8">JEL478</strain>
    </source>
</reference>
<feature type="compositionally biased region" description="Acidic residues" evidence="4">
    <location>
        <begin position="1348"/>
        <end position="1357"/>
    </location>
</feature>
<dbReference type="Pfam" id="PF25772">
    <property type="entry name" value="HEAT_RRP12_N"/>
    <property type="match status" value="1"/>
</dbReference>
<dbReference type="OrthoDB" id="2192888at2759"/>
<dbReference type="InterPro" id="IPR012978">
    <property type="entry name" value="HEAT_RRP12"/>
</dbReference>
<dbReference type="InterPro" id="IPR057860">
    <property type="entry name" value="HEAT_RRP12_N"/>
</dbReference>
<dbReference type="InterPro" id="IPR011989">
    <property type="entry name" value="ARM-like"/>
</dbReference>
<feature type="compositionally biased region" description="Acidic residues" evidence="4">
    <location>
        <begin position="1409"/>
        <end position="1421"/>
    </location>
</feature>
<dbReference type="GO" id="GO:0005634">
    <property type="term" value="C:nucleus"/>
    <property type="evidence" value="ECO:0007669"/>
    <property type="project" value="UniProtKB-SubCell"/>
</dbReference>
<feature type="region of interest" description="Disordered" evidence="4">
    <location>
        <begin position="251"/>
        <end position="271"/>
    </location>
</feature>
<name>A0A139AMQ8_GONPJ</name>
<feature type="domain" description="RRP12 HEAT" evidence="5">
    <location>
        <begin position="686"/>
        <end position="809"/>
    </location>
</feature>
<comment type="similarity">
    <text evidence="2">Belongs to the RRP12 family.</text>
</comment>
<evidence type="ECO:0000259" key="6">
    <source>
        <dbReference type="Pfam" id="PF25772"/>
    </source>
</evidence>
<protein>
    <submittedName>
        <fullName evidence="7">Uncharacterized protein</fullName>
    </submittedName>
</protein>
<feature type="compositionally biased region" description="Basic and acidic residues" evidence="4">
    <location>
        <begin position="1314"/>
        <end position="1323"/>
    </location>
</feature>
<feature type="compositionally biased region" description="Basic residues" evidence="4">
    <location>
        <begin position="1240"/>
        <end position="1252"/>
    </location>
</feature>
<dbReference type="InterPro" id="IPR016024">
    <property type="entry name" value="ARM-type_fold"/>
</dbReference>
<dbReference type="Proteomes" id="UP000070544">
    <property type="component" value="Unassembled WGS sequence"/>
</dbReference>
<keyword evidence="3" id="KW-0539">Nucleus</keyword>
<feature type="region of interest" description="Disordered" evidence="4">
    <location>
        <begin position="1239"/>
        <end position="1359"/>
    </location>
</feature>
<dbReference type="InterPro" id="IPR052087">
    <property type="entry name" value="RRP12"/>
</dbReference>
<feature type="domain" description="RRP12 N-terminal HEAT" evidence="6">
    <location>
        <begin position="84"/>
        <end position="302"/>
    </location>
</feature>
<evidence type="ECO:0000313" key="7">
    <source>
        <dbReference type="EMBL" id="KXS17988.1"/>
    </source>
</evidence>
<feature type="compositionally biased region" description="Basic residues" evidence="4">
    <location>
        <begin position="1506"/>
        <end position="1516"/>
    </location>
</feature>
<evidence type="ECO:0000259" key="5">
    <source>
        <dbReference type="Pfam" id="PF08161"/>
    </source>
</evidence>
<dbReference type="Pfam" id="PF08161">
    <property type="entry name" value="RRP12_HEAT"/>
    <property type="match status" value="2"/>
</dbReference>
<dbReference type="PANTHER" id="PTHR48287:SF1">
    <property type="entry name" value="ARM REPEAT SUPERFAMILY PROTEIN"/>
    <property type="match status" value="1"/>
</dbReference>
<dbReference type="SUPFAM" id="SSF48371">
    <property type="entry name" value="ARM repeat"/>
    <property type="match status" value="1"/>
</dbReference>
<feature type="region of interest" description="Disordered" evidence="4">
    <location>
        <begin position="1"/>
        <end position="53"/>
    </location>
</feature>
<sequence>MAQNKPKKSRPLATPRQPSASAKKSQETPPAAPIQDDAVAAQDTDISPEEAAAESFYDSPAFAKIRTQAGGTGAGESQRRAGLLVAIDQTIAEQNEVPSATAYFGSLMTVLDTQQHSDDDDLLAAVAYLLSVTFLHVPTSVLRLKFPQVAKLLAETLETHLDNGPFVRGILPCLARLLTSLSQQTWQHHPTPKRLLTVILHLTLDARPKVRRKAVESVVEVVRTPPKPARVHPVAVGVVVEWATVVLESASTTPPKHHSKSHDDMDDHSDAHSSSHIHCLTLLRSTLPVLLPSRHRRSVLPDDTSRDKLTSLVRSLLTLPARTPTRDPILTAAVFRVLNAILCPPTPTFTTESTDTDSFPTPSDIALLDESVRAVLEMRPPAADMVLIGQWMDLVAGSVVRLKQSIALARKALADERAAMGIADADAEPDPVLRHGEDRYPKIFTQGVTALVRDVLGEADIREETIAAAAAAAAAVVRGGVTDAMVDGLSAGRGKALMEVGKLVETAMGTRFRTAWGGVLDVVGAVFERLGTASVPMLSPTFLLVVSIRDSSTYSSFPHKAALERALESAIRAIGVERALQLAPLNIEREDPTQPPRPYLLHTFAKALSVCHPLKVDAADKAQTQSAFKFGPDTLGFFTRSMIPLAKKLYEKSASFWLKYRERQGEAAELVDNSDDAPRKRRGIAEGQVEAKLYETLGTQIWAVLPGMTATMPADVAGGGLAGLAPHLGKLLQNPIEEMYPGLAATPDLRGFVCAALANIVDGNLAMVKVADSGSSLVSQQVAAQANANLDEVRRLANRFLSTLCNNFMSSVTTAEESLDAAGKKKGAAGTADERAEREKRYYERVIRSFLNIAEEKDTANYFATLVKNLQEHNVKVSQSPAGSTSTSQAHAMMDLAEIVVSYHPGLKSGVSSLVTGSSLMDYYTLLLHQIADPDPAMQKKSYRALISLIEMSPAGDNGGLSGQWSSIADVGTFLDQLVSVEASQACSATARKPRLQLLATAVGTLVPVNAPEGRSILLRFVPMALSEAMLGTKEPSERARHAAYDCLVEMGRKMLEGGRYAVSNGSASNGSILAKLQEQSAEMTDDEMDTSGLATYKGEVSLTEYFIMAVAGLAGATPHMQSAAIASIARLLFEFRQDLPPALVKDIIPTILHFASSKSSEVAKASLGLIKVATTALPQEQLEDHLEQIILALLNHSRERSSRLRSRARHALERLCRRFSFEAVEGFVPEADKKLMQNIRKKKERSKKIRSSKGEKGSFEETMYGSESESGGEEAYLPERFRNVSLNDKPNPAESGNVWIREDAASGSSSDEDAPRAIDLLDPRAVSRAVTNRNPSKRAKMSKQDGNEDEDFEVDEEGKLLINDAEASEGEEGGEGMYVDAIEGEGAIRRTQNGKIKFATGQKRGRDEDLDDAAWEDEEGESKRKFQNDRVGKRPKFEAPGKEFRAKRAGGDIKREGKPDPYAYIPLDSKIVGKRGKGAKSAGQFKSIIRAAQTGSKKASQVARMKMKSVNRTRR</sequence>
<accession>A0A139AMQ8</accession>
<dbReference type="STRING" id="1344416.A0A139AMQ8"/>
<dbReference type="EMBL" id="KQ965744">
    <property type="protein sequence ID" value="KXS17988.1"/>
    <property type="molecule type" value="Genomic_DNA"/>
</dbReference>
<evidence type="ECO:0000256" key="1">
    <source>
        <dbReference type="ARBA" id="ARBA00004123"/>
    </source>
</evidence>
<evidence type="ECO:0000256" key="3">
    <source>
        <dbReference type="ARBA" id="ARBA00023242"/>
    </source>
</evidence>
<comment type="subcellular location">
    <subcellularLocation>
        <location evidence="1">Nucleus</location>
    </subcellularLocation>
</comment>
<dbReference type="OMA" id="PDQMKHR"/>
<feature type="domain" description="RRP12 HEAT" evidence="5">
    <location>
        <begin position="463"/>
        <end position="656"/>
    </location>
</feature>
<feature type="compositionally biased region" description="Basic and acidic residues" evidence="4">
    <location>
        <begin position="1422"/>
        <end position="1460"/>
    </location>
</feature>
<gene>
    <name evidence="7" type="ORF">M427DRAFT_68138</name>
</gene>
<feature type="region of interest" description="Disordered" evidence="4">
    <location>
        <begin position="1390"/>
        <end position="1464"/>
    </location>
</feature>
<evidence type="ECO:0000313" key="8">
    <source>
        <dbReference type="Proteomes" id="UP000070544"/>
    </source>
</evidence>
<evidence type="ECO:0000256" key="2">
    <source>
        <dbReference type="ARBA" id="ARBA00007690"/>
    </source>
</evidence>
<keyword evidence="8" id="KW-1185">Reference proteome</keyword>
<proteinExistence type="inferred from homology"/>
<dbReference type="Gene3D" id="1.25.10.10">
    <property type="entry name" value="Leucine-rich Repeat Variant"/>
    <property type="match status" value="1"/>
</dbReference>
<evidence type="ECO:0000256" key="4">
    <source>
        <dbReference type="SAM" id="MobiDB-lite"/>
    </source>
</evidence>
<dbReference type="PANTHER" id="PTHR48287">
    <property type="entry name" value="ARM REPEAT SUPERFAMILY PROTEIN"/>
    <property type="match status" value="1"/>
</dbReference>
<feature type="region of interest" description="Disordered" evidence="4">
    <location>
        <begin position="1493"/>
        <end position="1516"/>
    </location>
</feature>
<feature type="compositionally biased region" description="Basic and acidic residues" evidence="4">
    <location>
        <begin position="261"/>
        <end position="271"/>
    </location>
</feature>
<feature type="compositionally biased region" description="Basic residues" evidence="4">
    <location>
        <begin position="1"/>
        <end position="10"/>
    </location>
</feature>